<organism evidence="2 3">
    <name type="scientific">Cupriavidus malaysiensis</name>
    <dbReference type="NCBI Taxonomy" id="367825"/>
    <lineage>
        <taxon>Bacteria</taxon>
        <taxon>Pseudomonadati</taxon>
        <taxon>Pseudomonadota</taxon>
        <taxon>Betaproteobacteria</taxon>
        <taxon>Burkholderiales</taxon>
        <taxon>Burkholderiaceae</taxon>
        <taxon>Cupriavidus</taxon>
    </lineage>
</organism>
<proteinExistence type="predicted"/>
<feature type="compositionally biased region" description="Low complexity" evidence="1">
    <location>
        <begin position="673"/>
        <end position="693"/>
    </location>
</feature>
<feature type="compositionally biased region" description="Low complexity" evidence="1">
    <location>
        <begin position="589"/>
        <end position="609"/>
    </location>
</feature>
<evidence type="ECO:0000313" key="3">
    <source>
        <dbReference type="Proteomes" id="UP000177515"/>
    </source>
</evidence>
<feature type="compositionally biased region" description="Low complexity" evidence="1">
    <location>
        <begin position="757"/>
        <end position="785"/>
    </location>
</feature>
<reference evidence="2 3" key="1">
    <citation type="submission" date="2016-10" db="EMBL/GenBank/DDBJ databases">
        <title>Complete genome sequences of three Cupriavidus strains isolated from various Malaysian environments.</title>
        <authorList>
            <person name="Abdullah A.A.-A."/>
            <person name="Shafie N.A.H."/>
            <person name="Lau N.S."/>
        </authorList>
    </citation>
    <scope>NUCLEOTIDE SEQUENCE [LARGE SCALE GENOMIC DNA]</scope>
    <source>
        <strain evidence="2 3">USMAA1020</strain>
    </source>
</reference>
<feature type="compositionally biased region" description="Low complexity" evidence="1">
    <location>
        <begin position="555"/>
        <end position="581"/>
    </location>
</feature>
<gene>
    <name evidence="2" type="ORF">BKK80_32060</name>
</gene>
<dbReference type="EMBL" id="CP017755">
    <property type="protein sequence ID" value="AOZ10247.1"/>
    <property type="molecule type" value="Genomic_DNA"/>
</dbReference>
<name>A0ABM6FEE1_9BURK</name>
<feature type="compositionally biased region" description="Low complexity" evidence="1">
    <location>
        <begin position="701"/>
        <end position="721"/>
    </location>
</feature>
<dbReference type="PANTHER" id="PTHR18947:SF28">
    <property type="entry name" value="GIRDIN, ISOFORM A"/>
    <property type="match status" value="1"/>
</dbReference>
<keyword evidence="3" id="KW-1185">Reference proteome</keyword>
<feature type="compositionally biased region" description="Low complexity" evidence="1">
    <location>
        <begin position="729"/>
        <end position="749"/>
    </location>
</feature>
<feature type="region of interest" description="Disordered" evidence="1">
    <location>
        <begin position="476"/>
        <end position="815"/>
    </location>
</feature>
<protein>
    <recommendedName>
        <fullName evidence="4">Branched-chain amino acid ABC transporter substrate-binding protein</fullName>
    </recommendedName>
</protein>
<dbReference type="InterPro" id="IPR046535">
    <property type="entry name" value="DUF6600"/>
</dbReference>
<dbReference type="Proteomes" id="UP000177515">
    <property type="component" value="Chromosome 2"/>
</dbReference>
<evidence type="ECO:0008006" key="4">
    <source>
        <dbReference type="Google" id="ProtNLM"/>
    </source>
</evidence>
<feature type="compositionally biased region" description="Low complexity" evidence="1">
    <location>
        <begin position="617"/>
        <end position="637"/>
    </location>
</feature>
<feature type="region of interest" description="Disordered" evidence="1">
    <location>
        <begin position="833"/>
        <end position="864"/>
    </location>
</feature>
<accession>A0ABM6FEE1</accession>
<evidence type="ECO:0000256" key="1">
    <source>
        <dbReference type="SAM" id="MobiDB-lite"/>
    </source>
</evidence>
<feature type="compositionally biased region" description="Low complexity" evidence="1">
    <location>
        <begin position="833"/>
        <end position="843"/>
    </location>
</feature>
<dbReference type="PANTHER" id="PTHR18947">
    <property type="entry name" value="HOOK PROTEINS"/>
    <property type="match status" value="1"/>
</dbReference>
<evidence type="ECO:0000313" key="2">
    <source>
        <dbReference type="EMBL" id="AOZ10247.1"/>
    </source>
</evidence>
<dbReference type="Pfam" id="PF20245">
    <property type="entry name" value="DUF6600"/>
    <property type="match status" value="1"/>
</dbReference>
<sequence length="864" mass="97120">MLATALLLAAHAPARAQQADPPARVATVTERSGGLSLAPAGSDAWVQASPNRPISTGDSLWVDPAGRTELHIGSTALRLGGGTAIGVLNLDDTMTQVRLTQGTLQLRVRALPAGQSVEIDTPNLALVPAEPGDYRLDVAADGSTTMVTVRRGRAELYGDTRSLALAAGERIRLGGTDLADAGPVPYGPEDDFDRWTLARDAREDASRSARYVSPEMPGYQELDAYGAWEQDQGYGAVWYPNVVAADWVPYSSGNWVWIAPWGWTWVDSEPWGFAPFHYGRWAFIGHRWGWVPGPRVSHPCYAPALVAFVGAAAAAGPGVAWYPLGPAEPYRPVYRASPAYVARVNVNVNVNVAGGGGRPFGAPAPGAVPNRLVPGAISVMSAAAFVQGRPVAHGARRGDWRHLPAGEGQGAPLLAPVQASLAGAAAARHAPPPAGAWSRPVVALRAPARRPPDELAGRFAREGATVPGAGAALHAAPVPAPSAAPGPGLRLSRAGQPPRAQVPAIGAQPPRQPPAVPPARGSQEFPRGGPGMPGAPMPGTQPGRAGPAQPFETPQRQQQEMPRQQADQQRQMQEQQRLQQEMQRHQADQQRQQADQQRQVQEQQRQQQEAQRHQADQQRQQADQQRQMQEQQRLQQEAQRHQADQQRQQADQQRQMQEQQRLQQEMQRHQADQQRQQADQQRQMQEQQRQQQETQRHQADQQRQQADQQRQMQEQQRQQQEMQRRQADQQRQAQELQRQQAEQQRQMQEQQRRQADQQRQMQEQQQRQMQEQQRQMQEQQRQMQEMQRRQADQQRQAQEQQRQQAEQQRQQFQQQRQMQEQQQQQQQQRQQQQMQEQQRQQQDAQRRQREQQQQQQQQQQQPQR</sequence>
<feature type="compositionally biased region" description="Low complexity" evidence="1">
    <location>
        <begin position="645"/>
        <end position="665"/>
    </location>
</feature>
<feature type="compositionally biased region" description="Low complexity" evidence="1">
    <location>
        <begin position="851"/>
        <end position="864"/>
    </location>
</feature>
<feature type="compositionally biased region" description="Low complexity" evidence="1">
    <location>
        <begin position="793"/>
        <end position="815"/>
    </location>
</feature>